<proteinExistence type="predicted"/>
<dbReference type="OrthoDB" id="9000789at2"/>
<name>A0A118HQC5_9BURK</name>
<dbReference type="Proteomes" id="UP000064029">
    <property type="component" value="Unassembled WGS sequence"/>
</dbReference>
<comment type="caution">
    <text evidence="1">The sequence shown here is derived from an EMBL/GenBank/DDBJ whole genome shotgun (WGS) entry which is preliminary data.</text>
</comment>
<gene>
    <name evidence="1" type="ORF">WJ33_30285</name>
</gene>
<protein>
    <submittedName>
        <fullName evidence="1">Uncharacterized protein</fullName>
    </submittedName>
</protein>
<sequence>MTESRSALTIIRAALDHASASLLDRPVALDRDLIASTFGLSRYAAFRNEGSASASRTLYLDVPVRNIVGLFHRSFAPDARTWRELLAGLHGNGWGPETLRYFESELGDEHFPAPSAAYGLRLQGWGGALVCTNGMHRLVAGACWLATRQGDDATFRKVRVDYYALREQAVAVMTEAQRRGESVEALHNRDCVTVAIRTRTAKRFRYWRLDGEAAAEIPAPGGWPDRFRRCVGLPTRADKLLWQPVPPAVIDALGHDAWLREQLDNPCYPDAPRY</sequence>
<accession>A0A118HQC5</accession>
<organism evidence="1 2">
    <name type="scientific">Burkholderia ubonensis</name>
    <dbReference type="NCBI Taxonomy" id="101571"/>
    <lineage>
        <taxon>Bacteria</taxon>
        <taxon>Pseudomonadati</taxon>
        <taxon>Pseudomonadota</taxon>
        <taxon>Betaproteobacteria</taxon>
        <taxon>Burkholderiales</taxon>
        <taxon>Burkholderiaceae</taxon>
        <taxon>Burkholderia</taxon>
        <taxon>Burkholderia cepacia complex</taxon>
    </lineage>
</organism>
<dbReference type="EMBL" id="LOXM01000177">
    <property type="protein sequence ID" value="KVG62133.1"/>
    <property type="molecule type" value="Genomic_DNA"/>
</dbReference>
<evidence type="ECO:0000313" key="2">
    <source>
        <dbReference type="Proteomes" id="UP000064029"/>
    </source>
</evidence>
<reference evidence="1 2" key="1">
    <citation type="submission" date="2015-11" db="EMBL/GenBank/DDBJ databases">
        <title>Expanding the genomic diversity of Burkholderia species for the development of highly accurate diagnostics.</title>
        <authorList>
            <person name="Sahl J."/>
            <person name="Keim P."/>
            <person name="Wagner D."/>
        </authorList>
    </citation>
    <scope>NUCLEOTIDE SEQUENCE [LARGE SCALE GENOMIC DNA]</scope>
    <source>
        <strain evidence="1 2">MSMB2036</strain>
    </source>
</reference>
<dbReference type="AlphaFoldDB" id="A0A118HQC5"/>
<dbReference type="RefSeq" id="WP_059754710.1">
    <property type="nucleotide sequence ID" value="NZ_LOXM01000177.1"/>
</dbReference>
<evidence type="ECO:0000313" key="1">
    <source>
        <dbReference type="EMBL" id="KVG62133.1"/>
    </source>
</evidence>